<dbReference type="PANTHER" id="PTHR33841">
    <property type="entry name" value="DNA METHYLTRANSFERASE YEEA-RELATED"/>
    <property type="match status" value="1"/>
</dbReference>
<dbReference type="InterPro" id="IPR050953">
    <property type="entry name" value="N4_N6_ade-DNA_methylase"/>
</dbReference>
<comment type="caution">
    <text evidence="8">The sequence shown here is derived from an EMBL/GenBank/DDBJ whole genome shotgun (WGS) entry which is preliminary data.</text>
</comment>
<dbReference type="Proteomes" id="UP001205843">
    <property type="component" value="Unassembled WGS sequence"/>
</dbReference>
<keyword evidence="3" id="KW-0808">Transferase</keyword>
<dbReference type="EMBL" id="JALJXV010000006">
    <property type="protein sequence ID" value="MCP1675690.1"/>
    <property type="molecule type" value="Genomic_DNA"/>
</dbReference>
<dbReference type="RefSeq" id="WP_253479343.1">
    <property type="nucleotide sequence ID" value="NZ_JALJXV010000006.1"/>
</dbReference>
<reference evidence="8" key="1">
    <citation type="submission" date="2022-03" db="EMBL/GenBank/DDBJ databases">
        <title>Genomic Encyclopedia of Type Strains, Phase III (KMG-III): the genomes of soil and plant-associated and newly described type strains.</title>
        <authorList>
            <person name="Whitman W."/>
        </authorList>
    </citation>
    <scope>NUCLEOTIDE SEQUENCE</scope>
    <source>
        <strain evidence="8">ANL 6-2</strain>
    </source>
</reference>
<keyword evidence="4" id="KW-0949">S-adenosyl-L-methionine</keyword>
<sequence>MAFDQATRNRLQRLVSDCRKQLTEEFTLQLQQTYGLDPKSGEITALERLTHLSDRERHTAELLRETLSHYLASEMAGEHPSKAQRQAAIDRIIREQAFTVLNRLAALMMMEARGLLLQSVSKGSQSQAFELYRHLAGTALGETGEAYQTFLFSLFDEFAIDLPALFDRFAPQGRLFPRETALNALLELLNHHEIERLWALDETIGWIYQYFNSQEERKAMRKASQAPRNSRELAVRNQFFTPRYVVEFLVDNTLGRQWFNATGGTTPLRDSCQYLLVKPDEQPEAGVKLRDPRTLKLLDPACGSMHFGLYAFDLFLQIYRDAWQREQQHGPGSLDVSTQPEAGFEPLCHTYADEEALLRDVPRLIIEHNIFGVDIDPRAAQIASLALWLRAQRAWHEGGVQAMERPDVGQGNVIAAVAPPAEKELREALMARLDRQDAELFEKTLQMLKGLPELGVLLRAEKELPALIRQVYVGKGSDLFAEQEQETWQKAEERLRRALVEFSEEAGATYQSRLFAQDALQGLRMIDLCRAVFDVVVMNPPFGDTVAADKLLDKKIYPGAKHDVSTAFVDRALELTQGGSVGVLMTRTPYFLTYLTAWRERLIERVGSAHFVDLGQGVLDALVETSAVCFHSDRKKSYFGDVRGLEAKGGENAILHLVRSFSFYEIDITLFSSIKRSPFIYWVSPEILGLFSKGVLISDGARDGYIGAVTQDDFRFTRLWWEVEGEQGYQNISKAGTYQPFVGNFLIRINWKESAKELKYFLVDYRAKKGFSPHWTAQLNGYDKYFQPGVTWSSRPHKVGSFWILPEGSVFGNSGPAIIDENPEGNYYSLAVLNSPTYLSLLSLLMPRGTRGDGQTLKYELGYIKSVPFPNAENDDFEFICSRSKEIVRLLHGLQAYDEMCPDFYLESAFPKVNDFDQFVGVIYDVKLKAENEYRILKGELDKFIRRLYAYTGDVSEGDLSSLEESVVEVIEDMVHPLFKVDDAPGLASKIFSYALSMAFKRYKFSCSCGGSFCRGGSKEREIDALEIGILSGDANQSDNIYKRVLDVTSCYLGFDSSTLLSEAASGLGDSKGYDHYLREKFFSQHVRDCTAAKKAAPLYWQISTRSGSYSLWIYFRNVTSQTLYVAINDFVNPRLHQIDSDVRDIISNSGSLGVSTSKEVERIKGLREELAEFRDELLEIAEKYRPNVNDGVQISAAPLWKLIDFKPWQKVLKDTWDKLEQGDYDWAHLAMAYWPERVREKCVTDKSLAIAHDLERLYVEQEPASKKTIGRRKSTGSSE</sequence>
<evidence type="ECO:0000259" key="7">
    <source>
        <dbReference type="Pfam" id="PF07669"/>
    </source>
</evidence>
<gene>
    <name evidence="8" type="ORF">J2T57_002840</name>
</gene>
<dbReference type="PANTHER" id="PTHR33841:SF1">
    <property type="entry name" value="DNA METHYLTRANSFERASE A"/>
    <property type="match status" value="1"/>
</dbReference>
<evidence type="ECO:0000256" key="3">
    <source>
        <dbReference type="ARBA" id="ARBA00022679"/>
    </source>
</evidence>
<name>A0AAE3G4K2_9GAMM</name>
<feature type="domain" description="Type II methyltransferase M.TaqI-like" evidence="7">
    <location>
        <begin position="368"/>
        <end position="614"/>
    </location>
</feature>
<dbReference type="InterPro" id="IPR011639">
    <property type="entry name" value="MethylTrfase_TaqI-like_dom"/>
</dbReference>
<comment type="catalytic activity">
    <reaction evidence="5">
        <text>a 2'-deoxyadenosine in DNA + S-adenosyl-L-methionine = an N(6)-methyl-2'-deoxyadenosine in DNA + S-adenosyl-L-homocysteine + H(+)</text>
        <dbReference type="Rhea" id="RHEA:15197"/>
        <dbReference type="Rhea" id="RHEA-COMP:12418"/>
        <dbReference type="Rhea" id="RHEA-COMP:12419"/>
        <dbReference type="ChEBI" id="CHEBI:15378"/>
        <dbReference type="ChEBI" id="CHEBI:57856"/>
        <dbReference type="ChEBI" id="CHEBI:59789"/>
        <dbReference type="ChEBI" id="CHEBI:90615"/>
        <dbReference type="ChEBI" id="CHEBI:90616"/>
        <dbReference type="EC" id="2.1.1.72"/>
    </reaction>
</comment>
<dbReference type="EC" id="2.1.1.72" evidence="1"/>
<organism evidence="8 9">
    <name type="scientific">Natronocella acetinitrilica</name>
    <dbReference type="NCBI Taxonomy" id="414046"/>
    <lineage>
        <taxon>Bacteria</taxon>
        <taxon>Pseudomonadati</taxon>
        <taxon>Pseudomonadota</taxon>
        <taxon>Gammaproteobacteria</taxon>
        <taxon>Chromatiales</taxon>
        <taxon>Ectothiorhodospiraceae</taxon>
        <taxon>Natronocella</taxon>
    </lineage>
</organism>
<dbReference type="Gene3D" id="3.40.50.150">
    <property type="entry name" value="Vaccinia Virus protein VP39"/>
    <property type="match status" value="1"/>
</dbReference>
<keyword evidence="9" id="KW-1185">Reference proteome</keyword>
<keyword evidence="2" id="KW-0489">Methyltransferase</keyword>
<dbReference type="AlphaFoldDB" id="A0AAE3G4K2"/>
<dbReference type="PROSITE" id="PS00092">
    <property type="entry name" value="N6_MTASE"/>
    <property type="match status" value="1"/>
</dbReference>
<evidence type="ECO:0000313" key="9">
    <source>
        <dbReference type="Proteomes" id="UP001205843"/>
    </source>
</evidence>
<evidence type="ECO:0000256" key="6">
    <source>
        <dbReference type="SAM" id="Coils"/>
    </source>
</evidence>
<dbReference type="InterPro" id="IPR029063">
    <property type="entry name" value="SAM-dependent_MTases_sf"/>
</dbReference>
<evidence type="ECO:0000313" key="8">
    <source>
        <dbReference type="EMBL" id="MCP1675690.1"/>
    </source>
</evidence>
<dbReference type="InterPro" id="IPR002052">
    <property type="entry name" value="DNA_methylase_N6_adenine_CS"/>
</dbReference>
<dbReference type="GO" id="GO:0032259">
    <property type="term" value="P:methylation"/>
    <property type="evidence" value="ECO:0007669"/>
    <property type="project" value="UniProtKB-KW"/>
</dbReference>
<dbReference type="GO" id="GO:0009007">
    <property type="term" value="F:site-specific DNA-methyltransferase (adenine-specific) activity"/>
    <property type="evidence" value="ECO:0007669"/>
    <property type="project" value="UniProtKB-EC"/>
</dbReference>
<evidence type="ECO:0000256" key="1">
    <source>
        <dbReference type="ARBA" id="ARBA00011900"/>
    </source>
</evidence>
<feature type="coiled-coil region" evidence="6">
    <location>
        <begin position="1157"/>
        <end position="1184"/>
    </location>
</feature>
<protein>
    <recommendedName>
        <fullName evidence="1">site-specific DNA-methyltransferase (adenine-specific)</fullName>
        <ecNumber evidence="1">2.1.1.72</ecNumber>
    </recommendedName>
</protein>
<dbReference type="GO" id="GO:0006304">
    <property type="term" value="P:DNA modification"/>
    <property type="evidence" value="ECO:0007669"/>
    <property type="project" value="InterPro"/>
</dbReference>
<evidence type="ECO:0000256" key="2">
    <source>
        <dbReference type="ARBA" id="ARBA00022603"/>
    </source>
</evidence>
<dbReference type="InterPro" id="IPR047939">
    <property type="entry name" value="BREX_1_PglX"/>
</dbReference>
<dbReference type="SUPFAM" id="SSF53335">
    <property type="entry name" value="S-adenosyl-L-methionine-dependent methyltransferases"/>
    <property type="match status" value="1"/>
</dbReference>
<dbReference type="Pfam" id="PF07669">
    <property type="entry name" value="Eco57I"/>
    <property type="match status" value="1"/>
</dbReference>
<dbReference type="PRINTS" id="PR00507">
    <property type="entry name" value="N12N6MTFRASE"/>
</dbReference>
<accession>A0AAE3G4K2</accession>
<evidence type="ECO:0000256" key="4">
    <source>
        <dbReference type="ARBA" id="ARBA00022691"/>
    </source>
</evidence>
<dbReference type="GO" id="GO:0003676">
    <property type="term" value="F:nucleic acid binding"/>
    <property type="evidence" value="ECO:0007669"/>
    <property type="project" value="InterPro"/>
</dbReference>
<dbReference type="NCBIfam" id="NF033452">
    <property type="entry name" value="BREX_1_MTaseX"/>
    <property type="match status" value="1"/>
</dbReference>
<proteinExistence type="predicted"/>
<evidence type="ECO:0000256" key="5">
    <source>
        <dbReference type="ARBA" id="ARBA00047942"/>
    </source>
</evidence>
<keyword evidence="6" id="KW-0175">Coiled coil</keyword>